<dbReference type="PROSITE" id="PS50216">
    <property type="entry name" value="DHHC"/>
    <property type="match status" value="1"/>
</dbReference>
<dbReference type="PANTHER" id="PTHR12246">
    <property type="entry name" value="PALMITOYLTRANSFERASE ZDHHC16"/>
    <property type="match status" value="1"/>
</dbReference>
<dbReference type="InterPro" id="IPR039859">
    <property type="entry name" value="PFA4/ZDH16/20/ERF2-like"/>
</dbReference>
<keyword evidence="5 10" id="KW-0472">Membrane</keyword>
<gene>
    <name evidence="12" type="ORF">LAMI_0C00584G</name>
</gene>
<evidence type="ECO:0000256" key="2">
    <source>
        <dbReference type="ARBA" id="ARBA00022679"/>
    </source>
</evidence>
<dbReference type="GO" id="GO:0016020">
    <property type="term" value="C:membrane"/>
    <property type="evidence" value="ECO:0007669"/>
    <property type="project" value="UniProtKB-SubCell"/>
</dbReference>
<comment type="catalytic activity">
    <reaction evidence="9 10">
        <text>L-cysteinyl-[protein] + hexadecanoyl-CoA = S-hexadecanoyl-L-cysteinyl-[protein] + CoA</text>
        <dbReference type="Rhea" id="RHEA:36683"/>
        <dbReference type="Rhea" id="RHEA-COMP:10131"/>
        <dbReference type="Rhea" id="RHEA-COMP:11032"/>
        <dbReference type="ChEBI" id="CHEBI:29950"/>
        <dbReference type="ChEBI" id="CHEBI:57287"/>
        <dbReference type="ChEBI" id="CHEBI:57379"/>
        <dbReference type="ChEBI" id="CHEBI:74151"/>
        <dbReference type="EC" id="2.3.1.225"/>
    </reaction>
</comment>
<keyword evidence="13" id="KW-1185">Reference proteome</keyword>
<evidence type="ECO:0000256" key="5">
    <source>
        <dbReference type="ARBA" id="ARBA00023136"/>
    </source>
</evidence>
<proteinExistence type="inferred from homology"/>
<evidence type="ECO:0000256" key="3">
    <source>
        <dbReference type="ARBA" id="ARBA00022692"/>
    </source>
</evidence>
<dbReference type="EMBL" id="LT598466">
    <property type="protein sequence ID" value="SCU82714.1"/>
    <property type="molecule type" value="Genomic_DNA"/>
</dbReference>
<comment type="similarity">
    <text evidence="10">Belongs to the DHHC palmitoyltransferase family.</text>
</comment>
<organism evidence="12 13">
    <name type="scientific">Lachancea mirantina</name>
    <dbReference type="NCBI Taxonomy" id="1230905"/>
    <lineage>
        <taxon>Eukaryota</taxon>
        <taxon>Fungi</taxon>
        <taxon>Dikarya</taxon>
        <taxon>Ascomycota</taxon>
        <taxon>Saccharomycotina</taxon>
        <taxon>Saccharomycetes</taxon>
        <taxon>Saccharomycetales</taxon>
        <taxon>Saccharomycetaceae</taxon>
        <taxon>Lachancea</taxon>
    </lineage>
</organism>
<keyword evidence="8 10" id="KW-0012">Acyltransferase</keyword>
<keyword evidence="3 10" id="KW-0812">Transmembrane</keyword>
<dbReference type="STRING" id="1230905.A0A1G4IZJ8"/>
<protein>
    <recommendedName>
        <fullName evidence="10">Palmitoyltransferase</fullName>
        <ecNumber evidence="10">2.3.1.225</ecNumber>
    </recommendedName>
</protein>
<keyword evidence="6" id="KW-0564">Palmitate</keyword>
<evidence type="ECO:0000256" key="1">
    <source>
        <dbReference type="ARBA" id="ARBA00004141"/>
    </source>
</evidence>
<dbReference type="OrthoDB" id="302728at2759"/>
<evidence type="ECO:0000313" key="13">
    <source>
        <dbReference type="Proteomes" id="UP000191024"/>
    </source>
</evidence>
<evidence type="ECO:0000259" key="11">
    <source>
        <dbReference type="Pfam" id="PF01529"/>
    </source>
</evidence>
<comment type="subcellular location">
    <subcellularLocation>
        <location evidence="1">Membrane</location>
        <topology evidence="1">Multi-pass membrane protein</topology>
    </subcellularLocation>
</comment>
<dbReference type="GO" id="GO:0019706">
    <property type="term" value="F:protein-cysteine S-palmitoyltransferase activity"/>
    <property type="evidence" value="ECO:0007669"/>
    <property type="project" value="UniProtKB-EC"/>
</dbReference>
<evidence type="ECO:0000256" key="6">
    <source>
        <dbReference type="ARBA" id="ARBA00023139"/>
    </source>
</evidence>
<evidence type="ECO:0000256" key="10">
    <source>
        <dbReference type="RuleBase" id="RU079119"/>
    </source>
</evidence>
<feature type="transmembrane region" description="Helical" evidence="10">
    <location>
        <begin position="7"/>
        <end position="25"/>
    </location>
</feature>
<sequence length="334" mass="39149">MHKLRKLLSLFPKVLTCLILIWTGVSTIIDVFIVSKIVVLFIIGILFVASIFTYFKIIVLGAGSPTDFPDLHLKNVQAADEGQEFPPEYLVEHSITLKTNGRFRFCRACAVWKPDRCHHCSSCNKCILKMDHHCPWFAACIGFRNQKLFVQFLIYATFYALAVFCLNGIQLLWWFRTKQYVRETIKISLLVVWLFSVIVLISMLAFTSYTIYLVCKNETTIEMYEWSNYKDRMQIYNDSTRMDLTYQENRFDLGSRRANWESVMGQSWIEWLFPIITRAQYRCRHTLDEKGLYFKVGAPLSQEIHDSMVLQANLMRRLTPKSSFDLPRDNTTIF</sequence>
<evidence type="ECO:0000313" key="12">
    <source>
        <dbReference type="EMBL" id="SCU82714.1"/>
    </source>
</evidence>
<comment type="domain">
    <text evidence="10">The DHHC domain is required for palmitoyltransferase activity.</text>
</comment>
<keyword evidence="2 10" id="KW-0808">Transferase</keyword>
<evidence type="ECO:0000256" key="4">
    <source>
        <dbReference type="ARBA" id="ARBA00022989"/>
    </source>
</evidence>
<dbReference type="EC" id="2.3.1.225" evidence="10"/>
<feature type="domain" description="Palmitoyltransferase DHHC" evidence="11">
    <location>
        <begin position="102"/>
        <end position="226"/>
    </location>
</feature>
<reference evidence="13" key="1">
    <citation type="submission" date="2016-03" db="EMBL/GenBank/DDBJ databases">
        <authorList>
            <person name="Devillers H."/>
        </authorList>
    </citation>
    <scope>NUCLEOTIDE SEQUENCE [LARGE SCALE GENOMIC DNA]</scope>
</reference>
<feature type="transmembrane region" description="Helical" evidence="10">
    <location>
        <begin position="187"/>
        <end position="214"/>
    </location>
</feature>
<dbReference type="InterPro" id="IPR001594">
    <property type="entry name" value="Palmitoyltrfase_DHHC"/>
</dbReference>
<evidence type="ECO:0000256" key="7">
    <source>
        <dbReference type="ARBA" id="ARBA00023288"/>
    </source>
</evidence>
<dbReference type="Pfam" id="PF01529">
    <property type="entry name" value="DHHC"/>
    <property type="match status" value="1"/>
</dbReference>
<accession>A0A1G4IZJ8</accession>
<feature type="transmembrane region" description="Helical" evidence="10">
    <location>
        <begin position="31"/>
        <end position="55"/>
    </location>
</feature>
<dbReference type="Proteomes" id="UP000191024">
    <property type="component" value="Chromosome C"/>
</dbReference>
<evidence type="ECO:0000256" key="9">
    <source>
        <dbReference type="ARBA" id="ARBA00048048"/>
    </source>
</evidence>
<keyword evidence="4 10" id="KW-1133">Transmembrane helix</keyword>
<evidence type="ECO:0000256" key="8">
    <source>
        <dbReference type="ARBA" id="ARBA00023315"/>
    </source>
</evidence>
<feature type="transmembrane region" description="Helical" evidence="10">
    <location>
        <begin position="152"/>
        <end position="175"/>
    </location>
</feature>
<keyword evidence="7" id="KW-0449">Lipoprotein</keyword>
<dbReference type="AlphaFoldDB" id="A0A1G4IZJ8"/>
<name>A0A1G4IZJ8_9SACH</name>